<keyword evidence="3" id="KW-1185">Reference proteome</keyword>
<sequence length="754" mass="86501">MRIIRNPVQNTRASVADVVSTKLNRISDDFSLTPKFVSDKSLVDQLINDQYVACCSTVKEWIRTDQEKAIENPQIDHNEEIDVKLLQLLDMNICYEIIEFIPTFSKYKSIRKDEDRLASIKFPHPIERTNSFRIDSSFVTFHKMRIISKHFNGRMMKKLLTIESLLISDTTDLKYIYTLLREQTKYSLSGKSSDSLYLYQDVKYVASESSNTDEFTFENNFSKIDTSNVKPSLNETSGATSPQARPVRVRRSSIGRDDTSSGGFSFGGSSITSSGGFSFGTSSGSGAQTSSTEEQDFSIENATFSGSNSSTPYSTNNIWLAACKSKTMRRFSMERTTFSNEFLSAFVGENSTIKKIVFCPEIIYQIVKVCKQLKTVILCHGEQQNIYPSSTNAKNRAKLSIEHLIVFGDSSINRILESFSVNKFDIYNAPNRKPVIDSSYELNIYTDFSQARKMIDEHLTCFGMLLWETANVASLPNFEKSWRKDFFDYLFVKCNFPIEILEYPNFDSTSFQYLVYLSNKYQKGRLFRISVPCKFLVDDAISYGWDFTNQLKEIPFFSNVSVEVFTRISHSLSNDDFYSFLLNESLNNTSHELMTSKVIEMLVENPKQLYQILSQQYPFTIQRSNSTFETSLPLFIQVLKVVPSLLNVFLLQMEMEDYSLFETQHFEGNTIFHIIAMFCSNSESVPLFLSVLSRIPEVINKKNDNGDSPFEILLSVLQSNNIPTILLFIKKFKLTVREELTSKKPVPESRWKRK</sequence>
<reference evidence="2 3" key="1">
    <citation type="journal article" date="2010" name="Cell">
        <title>The genome of Naegleria gruberi illuminates early eukaryotic versatility.</title>
        <authorList>
            <person name="Fritz-Laylin L.K."/>
            <person name="Prochnik S.E."/>
            <person name="Ginger M.L."/>
            <person name="Dacks J.B."/>
            <person name="Carpenter M.L."/>
            <person name="Field M.C."/>
            <person name="Kuo A."/>
            <person name="Paredez A."/>
            <person name="Chapman J."/>
            <person name="Pham J."/>
            <person name="Shu S."/>
            <person name="Neupane R."/>
            <person name="Cipriano M."/>
            <person name="Mancuso J."/>
            <person name="Tu H."/>
            <person name="Salamov A."/>
            <person name="Lindquist E."/>
            <person name="Shapiro H."/>
            <person name="Lucas S."/>
            <person name="Grigoriev I.V."/>
            <person name="Cande W.Z."/>
            <person name="Fulton C."/>
            <person name="Rokhsar D.S."/>
            <person name="Dawson S.C."/>
        </authorList>
    </citation>
    <scope>NUCLEOTIDE SEQUENCE [LARGE SCALE GENOMIC DNA]</scope>
    <source>
        <strain evidence="2 3">NEG-M</strain>
    </source>
</reference>
<dbReference type="VEuPathDB" id="AmoebaDB:NAEGRDRAFT_67849"/>
<dbReference type="EMBL" id="GG738869">
    <property type="protein sequence ID" value="EFC44287.1"/>
    <property type="molecule type" value="Genomic_DNA"/>
</dbReference>
<gene>
    <name evidence="2" type="ORF">NAEGRDRAFT_67849</name>
</gene>
<dbReference type="OMA" id="ESIMITH"/>
<dbReference type="GeneID" id="8848097"/>
<dbReference type="Proteomes" id="UP000006671">
    <property type="component" value="Unassembled WGS sequence"/>
</dbReference>
<feature type="region of interest" description="Disordered" evidence="1">
    <location>
        <begin position="228"/>
        <end position="266"/>
    </location>
</feature>
<dbReference type="RefSeq" id="XP_002677031.1">
    <property type="nucleotide sequence ID" value="XM_002676985.1"/>
</dbReference>
<organism evidence="3">
    <name type="scientific">Naegleria gruberi</name>
    <name type="common">Amoeba</name>
    <dbReference type="NCBI Taxonomy" id="5762"/>
    <lineage>
        <taxon>Eukaryota</taxon>
        <taxon>Discoba</taxon>
        <taxon>Heterolobosea</taxon>
        <taxon>Tetramitia</taxon>
        <taxon>Eutetramitia</taxon>
        <taxon>Vahlkampfiidae</taxon>
        <taxon>Naegleria</taxon>
    </lineage>
</organism>
<name>D2VG46_NAEGR</name>
<dbReference type="AlphaFoldDB" id="D2VG46"/>
<dbReference type="KEGG" id="ngr:NAEGRDRAFT_67849"/>
<evidence type="ECO:0000256" key="1">
    <source>
        <dbReference type="SAM" id="MobiDB-lite"/>
    </source>
</evidence>
<dbReference type="InParanoid" id="D2VG46"/>
<protein>
    <submittedName>
        <fullName evidence="2">Predicted protein</fullName>
    </submittedName>
</protein>
<evidence type="ECO:0000313" key="3">
    <source>
        <dbReference type="Proteomes" id="UP000006671"/>
    </source>
</evidence>
<accession>D2VG46</accession>
<proteinExistence type="predicted"/>
<evidence type="ECO:0000313" key="2">
    <source>
        <dbReference type="EMBL" id="EFC44287.1"/>
    </source>
</evidence>
<feature type="compositionally biased region" description="Polar residues" evidence="1">
    <location>
        <begin position="228"/>
        <end position="243"/>
    </location>
</feature>